<protein>
    <submittedName>
        <fullName evidence="1">Uncharacterized protein MANES_18G106800</fullName>
    </submittedName>
</protein>
<evidence type="ECO:0000313" key="1">
    <source>
        <dbReference type="EMBL" id="MBW83361.1"/>
    </source>
</evidence>
<name>A0A2P2IQ53_RHIMU</name>
<sequence length="53" mass="5966">MQVPKMSPFRLSNQPIFIKRSLVIVTSCHKCSCCSSKICSTMILKQVTAYPKC</sequence>
<organism evidence="1">
    <name type="scientific">Rhizophora mucronata</name>
    <name type="common">Asiatic mangrove</name>
    <dbReference type="NCBI Taxonomy" id="61149"/>
    <lineage>
        <taxon>Eukaryota</taxon>
        <taxon>Viridiplantae</taxon>
        <taxon>Streptophyta</taxon>
        <taxon>Embryophyta</taxon>
        <taxon>Tracheophyta</taxon>
        <taxon>Spermatophyta</taxon>
        <taxon>Magnoliopsida</taxon>
        <taxon>eudicotyledons</taxon>
        <taxon>Gunneridae</taxon>
        <taxon>Pentapetalae</taxon>
        <taxon>rosids</taxon>
        <taxon>fabids</taxon>
        <taxon>Malpighiales</taxon>
        <taxon>Rhizophoraceae</taxon>
        <taxon>Rhizophora</taxon>
    </lineage>
</organism>
<reference evidence="1" key="1">
    <citation type="submission" date="2018-02" db="EMBL/GenBank/DDBJ databases">
        <title>Rhizophora mucronata_Transcriptome.</title>
        <authorList>
            <person name="Meera S.P."/>
            <person name="Sreeshan A."/>
            <person name="Augustine A."/>
        </authorList>
    </citation>
    <scope>NUCLEOTIDE SEQUENCE</scope>
    <source>
        <tissue evidence="1">Leaf</tissue>
    </source>
</reference>
<proteinExistence type="predicted"/>
<dbReference type="AlphaFoldDB" id="A0A2P2IQ53"/>
<accession>A0A2P2IQ53</accession>
<dbReference type="EMBL" id="GGEC01002878">
    <property type="protein sequence ID" value="MBW83361.1"/>
    <property type="molecule type" value="Transcribed_RNA"/>
</dbReference>